<evidence type="ECO:0008006" key="3">
    <source>
        <dbReference type="Google" id="ProtNLM"/>
    </source>
</evidence>
<keyword evidence="2" id="KW-1185">Reference proteome</keyword>
<dbReference type="Proteomes" id="UP000193866">
    <property type="component" value="Unassembled WGS sequence"/>
</dbReference>
<dbReference type="AlphaFoldDB" id="A0A1X1YLL8"/>
<evidence type="ECO:0000313" key="1">
    <source>
        <dbReference type="EMBL" id="ORW12026.1"/>
    </source>
</evidence>
<dbReference type="SUPFAM" id="SSF55144">
    <property type="entry name" value="LigT-like"/>
    <property type="match status" value="1"/>
</dbReference>
<dbReference type="RefSeq" id="WP_085264205.1">
    <property type="nucleotide sequence ID" value="NZ_JACKVG010000012.1"/>
</dbReference>
<gene>
    <name evidence="1" type="ORF">AWC16_09290</name>
</gene>
<dbReference type="STRING" id="1108812.AWC16_09290"/>
<dbReference type="Gene3D" id="3.90.1140.10">
    <property type="entry name" value="Cyclic phosphodiesterase"/>
    <property type="match status" value="1"/>
</dbReference>
<dbReference type="Pfam" id="PF13563">
    <property type="entry name" value="2_5_RNA_ligase2"/>
    <property type="match status" value="1"/>
</dbReference>
<dbReference type="InterPro" id="IPR009097">
    <property type="entry name" value="Cyclic_Pdiesterase"/>
</dbReference>
<comment type="caution">
    <text evidence="1">The sequence shown here is derived from an EMBL/GenBank/DDBJ whole genome shotgun (WGS) entry which is preliminary data.</text>
</comment>
<protein>
    <recommendedName>
        <fullName evidence="3">2'-5' RNA ligase</fullName>
    </recommendedName>
</protein>
<accession>A0A1X1YLL8</accession>
<proteinExistence type="predicted"/>
<reference evidence="1 2" key="1">
    <citation type="submission" date="2016-01" db="EMBL/GenBank/DDBJ databases">
        <title>The new phylogeny of the genus Mycobacterium.</title>
        <authorList>
            <person name="Tarcisio F."/>
            <person name="Conor M."/>
            <person name="Antonella G."/>
            <person name="Elisabetta G."/>
            <person name="Giulia F.S."/>
            <person name="Sara T."/>
            <person name="Anna F."/>
            <person name="Clotilde B."/>
            <person name="Roberto B."/>
            <person name="Veronica D.S."/>
            <person name="Fabio R."/>
            <person name="Monica P."/>
            <person name="Olivier J."/>
            <person name="Enrico T."/>
            <person name="Nicola S."/>
        </authorList>
    </citation>
    <scope>NUCLEOTIDE SEQUENCE [LARGE SCALE GENOMIC DNA]</scope>
    <source>
        <strain evidence="1 2">DSM 45394</strain>
    </source>
</reference>
<dbReference type="OrthoDB" id="3397424at2"/>
<organism evidence="1 2">
    <name type="scientific">Mycolicibacter longobardus</name>
    <dbReference type="NCBI Taxonomy" id="1108812"/>
    <lineage>
        <taxon>Bacteria</taxon>
        <taxon>Bacillati</taxon>
        <taxon>Actinomycetota</taxon>
        <taxon>Actinomycetes</taxon>
        <taxon>Mycobacteriales</taxon>
        <taxon>Mycobacteriaceae</taxon>
        <taxon>Mycolicibacter</taxon>
    </lineage>
</organism>
<evidence type="ECO:0000313" key="2">
    <source>
        <dbReference type="Proteomes" id="UP000193866"/>
    </source>
</evidence>
<dbReference type="EMBL" id="LQPG01000014">
    <property type="protein sequence ID" value="ORW12026.1"/>
    <property type="molecule type" value="Genomic_DNA"/>
</dbReference>
<sequence>MVHSIELVFDPDTETVIRRIWADLAAAGVPSQAPASRPHVTLAVAQRIDPQVDAALSGVVGRLPVGCTLGATLIFGRSHGVLARLVVPTVSLLDLHAQVHRLCAPHLIPGPMPNVLPGEWTAHVTLARRVGPAQLGRAQRIAGRSGIAGRFVGLRRWDGNARTEYPISQR</sequence>
<name>A0A1X1YLL8_9MYCO</name>